<dbReference type="OrthoDB" id="2381154at2"/>
<evidence type="ECO:0000256" key="1">
    <source>
        <dbReference type="ARBA" id="ARBA00010641"/>
    </source>
</evidence>
<dbReference type="Proteomes" id="UP000261905">
    <property type="component" value="Unassembled WGS sequence"/>
</dbReference>
<dbReference type="InterPro" id="IPR039425">
    <property type="entry name" value="RNA_pol_sigma-70-like"/>
</dbReference>
<dbReference type="SUPFAM" id="SSF88659">
    <property type="entry name" value="Sigma3 and sigma4 domains of RNA polymerase sigma factors"/>
    <property type="match status" value="1"/>
</dbReference>
<comment type="similarity">
    <text evidence="1">Belongs to the sigma-70 factor family. ECF subfamily.</text>
</comment>
<keyword evidence="2" id="KW-0805">Transcription regulation</keyword>
<dbReference type="SUPFAM" id="SSF88946">
    <property type="entry name" value="Sigma2 domain of RNA polymerase sigma factors"/>
    <property type="match status" value="1"/>
</dbReference>
<dbReference type="InterPro" id="IPR013325">
    <property type="entry name" value="RNA_pol_sigma_r2"/>
</dbReference>
<dbReference type="NCBIfam" id="TIGR02937">
    <property type="entry name" value="sigma70-ECF"/>
    <property type="match status" value="1"/>
</dbReference>
<keyword evidence="4" id="KW-0238">DNA-binding</keyword>
<evidence type="ECO:0000259" key="7">
    <source>
        <dbReference type="Pfam" id="PF08281"/>
    </source>
</evidence>
<keyword evidence="9" id="KW-1185">Reference proteome</keyword>
<dbReference type="PANTHER" id="PTHR43133">
    <property type="entry name" value="RNA POLYMERASE ECF-TYPE SIGMA FACTO"/>
    <property type="match status" value="1"/>
</dbReference>
<dbReference type="InterPro" id="IPR014284">
    <property type="entry name" value="RNA_pol_sigma-70_dom"/>
</dbReference>
<dbReference type="Gene3D" id="1.10.10.10">
    <property type="entry name" value="Winged helix-like DNA-binding domain superfamily/Winged helix DNA-binding domain"/>
    <property type="match status" value="1"/>
</dbReference>
<dbReference type="RefSeq" id="WP_116045464.1">
    <property type="nucleotide sequence ID" value="NZ_QUBQ01000001.1"/>
</dbReference>
<dbReference type="GO" id="GO:0016987">
    <property type="term" value="F:sigma factor activity"/>
    <property type="evidence" value="ECO:0007669"/>
    <property type="project" value="UniProtKB-KW"/>
</dbReference>
<organism evidence="8 9">
    <name type="scientific">Paenibacillus paeoniae</name>
    <dbReference type="NCBI Taxonomy" id="2292705"/>
    <lineage>
        <taxon>Bacteria</taxon>
        <taxon>Bacillati</taxon>
        <taxon>Bacillota</taxon>
        <taxon>Bacilli</taxon>
        <taxon>Bacillales</taxon>
        <taxon>Paenibacillaceae</taxon>
        <taxon>Paenibacillus</taxon>
    </lineage>
</organism>
<evidence type="ECO:0000256" key="2">
    <source>
        <dbReference type="ARBA" id="ARBA00023015"/>
    </source>
</evidence>
<dbReference type="EMBL" id="QUBQ01000001">
    <property type="protein sequence ID" value="REK77682.1"/>
    <property type="molecule type" value="Genomic_DNA"/>
</dbReference>
<keyword evidence="3" id="KW-0731">Sigma factor</keyword>
<feature type="domain" description="RNA polymerase sigma factor 70 region 4 type 2" evidence="7">
    <location>
        <begin position="108"/>
        <end position="151"/>
    </location>
</feature>
<feature type="domain" description="RNA polymerase sigma-70 region 2" evidence="6">
    <location>
        <begin position="9"/>
        <end position="76"/>
    </location>
</feature>
<dbReference type="Pfam" id="PF04542">
    <property type="entry name" value="Sigma70_r2"/>
    <property type="match status" value="1"/>
</dbReference>
<comment type="caution">
    <text evidence="8">The sequence shown here is derived from an EMBL/GenBank/DDBJ whole genome shotgun (WGS) entry which is preliminary data.</text>
</comment>
<dbReference type="Gene3D" id="1.10.1740.10">
    <property type="match status" value="1"/>
</dbReference>
<sequence>MSSSHFESLVQSHLPELRRYCRYLSGSQWDGEDLYQETLVKSFSYYSRKGEIKEVKPFLYRVAKNRWHDEFRRGGRGRQVLDTTEAGTVADVDYAEVQGWMEWVARCMPLRQMIVWLLADYFGYTMKEIASGLRTTMSAVRSVLFRARLRLRECHAAQPDAALASDNRTVKGSSPPIEKLVYCVIRDNPEPLFLPSRGLRVRPE</sequence>
<evidence type="ECO:0000256" key="5">
    <source>
        <dbReference type="ARBA" id="ARBA00023163"/>
    </source>
</evidence>
<dbReference type="AlphaFoldDB" id="A0A371PN99"/>
<evidence type="ECO:0000256" key="4">
    <source>
        <dbReference type="ARBA" id="ARBA00023125"/>
    </source>
</evidence>
<evidence type="ECO:0000256" key="3">
    <source>
        <dbReference type="ARBA" id="ARBA00023082"/>
    </source>
</evidence>
<dbReference type="InterPro" id="IPR013249">
    <property type="entry name" value="RNA_pol_sigma70_r4_t2"/>
</dbReference>
<evidence type="ECO:0000259" key="6">
    <source>
        <dbReference type="Pfam" id="PF04542"/>
    </source>
</evidence>
<name>A0A371PN99_9BACL</name>
<reference evidence="8 9" key="1">
    <citation type="submission" date="2018-08" db="EMBL/GenBank/DDBJ databases">
        <title>Paenibacillus sp. M4BSY-1, whole genome shotgun sequence.</title>
        <authorList>
            <person name="Tuo L."/>
        </authorList>
    </citation>
    <scope>NUCLEOTIDE SEQUENCE [LARGE SCALE GENOMIC DNA]</scope>
    <source>
        <strain evidence="8 9">M4BSY-1</strain>
    </source>
</reference>
<gene>
    <name evidence="8" type="ORF">DX130_12015</name>
</gene>
<dbReference type="InterPro" id="IPR036388">
    <property type="entry name" value="WH-like_DNA-bd_sf"/>
</dbReference>
<proteinExistence type="inferred from homology"/>
<evidence type="ECO:0000313" key="9">
    <source>
        <dbReference type="Proteomes" id="UP000261905"/>
    </source>
</evidence>
<dbReference type="GO" id="GO:0006352">
    <property type="term" value="P:DNA-templated transcription initiation"/>
    <property type="evidence" value="ECO:0007669"/>
    <property type="project" value="InterPro"/>
</dbReference>
<dbReference type="InterPro" id="IPR013324">
    <property type="entry name" value="RNA_pol_sigma_r3/r4-like"/>
</dbReference>
<dbReference type="GO" id="GO:0003677">
    <property type="term" value="F:DNA binding"/>
    <property type="evidence" value="ECO:0007669"/>
    <property type="project" value="UniProtKB-KW"/>
</dbReference>
<evidence type="ECO:0000313" key="8">
    <source>
        <dbReference type="EMBL" id="REK77682.1"/>
    </source>
</evidence>
<keyword evidence="5" id="KW-0804">Transcription</keyword>
<dbReference type="InterPro" id="IPR007627">
    <property type="entry name" value="RNA_pol_sigma70_r2"/>
</dbReference>
<dbReference type="Pfam" id="PF08281">
    <property type="entry name" value="Sigma70_r4_2"/>
    <property type="match status" value="1"/>
</dbReference>
<accession>A0A371PN99</accession>
<protein>
    <submittedName>
        <fullName evidence="8">RNA polymerase sigma factor</fullName>
    </submittedName>
</protein>
<dbReference type="PANTHER" id="PTHR43133:SF8">
    <property type="entry name" value="RNA POLYMERASE SIGMA FACTOR HI_1459-RELATED"/>
    <property type="match status" value="1"/>
</dbReference>